<reference evidence="1 2" key="1">
    <citation type="submission" date="2016-11" db="EMBL/GenBank/DDBJ databases">
        <authorList>
            <consortium name="Pathogen Informatics"/>
        </authorList>
    </citation>
    <scope>NUCLEOTIDE SEQUENCE [LARGE SCALE GENOMIC DNA]</scope>
    <source>
        <strain evidence="1 2">104</strain>
    </source>
</reference>
<dbReference type="Proteomes" id="UP000185210">
    <property type="component" value="Unassembled WGS sequence"/>
</dbReference>
<sequence>MDTERAKRWQVGLKVGGPILVYGHKPITREQVVAYIEWTQPGAAVTSCLPEIEPAKSVWSGRNAYRDNNPDWWRWLYGGG</sequence>
<dbReference type="EMBL" id="FSHM01000004">
    <property type="protein sequence ID" value="SIB23695.1"/>
    <property type="molecule type" value="Genomic_DNA"/>
</dbReference>
<evidence type="ECO:0000313" key="1">
    <source>
        <dbReference type="EMBL" id="SIB23695.1"/>
    </source>
</evidence>
<proteinExistence type="predicted"/>
<accession>A0AB38D1F7</accession>
<name>A0AB38D1F7_9MYCO</name>
<evidence type="ECO:0000313" key="2">
    <source>
        <dbReference type="Proteomes" id="UP000185210"/>
    </source>
</evidence>
<comment type="caution">
    <text evidence="1">The sequence shown here is derived from an EMBL/GenBank/DDBJ whole genome shotgun (WGS) entry which is preliminary data.</text>
</comment>
<organism evidence="1 2">
    <name type="scientific">Mycobacteroides abscessus subsp. abscessus</name>
    <dbReference type="NCBI Taxonomy" id="1185650"/>
    <lineage>
        <taxon>Bacteria</taxon>
        <taxon>Bacillati</taxon>
        <taxon>Actinomycetota</taxon>
        <taxon>Actinomycetes</taxon>
        <taxon>Mycobacteriales</taxon>
        <taxon>Mycobacteriaceae</taxon>
        <taxon>Mycobacteroides</taxon>
        <taxon>Mycobacteroides abscessus</taxon>
    </lineage>
</organism>
<protein>
    <submittedName>
        <fullName evidence="1">Uncharacterized protein</fullName>
    </submittedName>
</protein>
<gene>
    <name evidence="1" type="ORF">SAMEA2070301_03334</name>
</gene>
<dbReference type="AlphaFoldDB" id="A0AB38D1F7"/>